<gene>
    <name evidence="1" type="ORF">S06H3_29034</name>
</gene>
<sequence>MSNTAAYCEACDFAVLACIRKLKTGSVTRRMYAWSWLNWASHTEDVDFVLVDQYGPRFSCGLPVIENHDVVASIGYTFG</sequence>
<comment type="caution">
    <text evidence="1">The sequence shown here is derived from an EMBL/GenBank/DDBJ whole genome shotgun (WGS) entry which is preliminary data.</text>
</comment>
<proteinExistence type="predicted"/>
<dbReference type="EMBL" id="BARV01016987">
    <property type="protein sequence ID" value="GAI32121.1"/>
    <property type="molecule type" value="Genomic_DNA"/>
</dbReference>
<organism evidence="1">
    <name type="scientific">marine sediment metagenome</name>
    <dbReference type="NCBI Taxonomy" id="412755"/>
    <lineage>
        <taxon>unclassified sequences</taxon>
        <taxon>metagenomes</taxon>
        <taxon>ecological metagenomes</taxon>
    </lineage>
</organism>
<protein>
    <submittedName>
        <fullName evidence="1">Uncharacterized protein</fullName>
    </submittedName>
</protein>
<accession>X1NPI4</accession>
<reference evidence="1" key="1">
    <citation type="journal article" date="2014" name="Front. Microbiol.">
        <title>High frequency of phylogenetically diverse reductive dehalogenase-homologous genes in deep subseafloor sedimentary metagenomes.</title>
        <authorList>
            <person name="Kawai M."/>
            <person name="Futagami T."/>
            <person name="Toyoda A."/>
            <person name="Takaki Y."/>
            <person name="Nishi S."/>
            <person name="Hori S."/>
            <person name="Arai W."/>
            <person name="Tsubouchi T."/>
            <person name="Morono Y."/>
            <person name="Uchiyama I."/>
            <person name="Ito T."/>
            <person name="Fujiyama A."/>
            <person name="Inagaki F."/>
            <person name="Takami H."/>
        </authorList>
    </citation>
    <scope>NUCLEOTIDE SEQUENCE</scope>
    <source>
        <strain evidence="1">Expedition CK06-06</strain>
    </source>
</reference>
<dbReference type="AlphaFoldDB" id="X1NPI4"/>
<name>X1NPI4_9ZZZZ</name>
<evidence type="ECO:0000313" key="1">
    <source>
        <dbReference type="EMBL" id="GAI32121.1"/>
    </source>
</evidence>